<evidence type="ECO:0000256" key="8">
    <source>
        <dbReference type="ARBA" id="ARBA00023136"/>
    </source>
</evidence>
<dbReference type="KEGG" id="xla:108699056"/>
<dbReference type="CDD" id="cd13954">
    <property type="entry name" value="7tmA_OR"/>
    <property type="match status" value="1"/>
</dbReference>
<dbReference type="SUPFAM" id="SSF81321">
    <property type="entry name" value="Family A G protein-coupled receptor-like"/>
    <property type="match status" value="1"/>
</dbReference>
<evidence type="ECO:0000256" key="4">
    <source>
        <dbReference type="ARBA" id="ARBA00022692"/>
    </source>
</evidence>
<organism evidence="14 15">
    <name type="scientific">Xenopus laevis</name>
    <name type="common">African clawed frog</name>
    <dbReference type="NCBI Taxonomy" id="8355"/>
    <lineage>
        <taxon>Eukaryota</taxon>
        <taxon>Metazoa</taxon>
        <taxon>Chordata</taxon>
        <taxon>Craniata</taxon>
        <taxon>Vertebrata</taxon>
        <taxon>Euteleostomi</taxon>
        <taxon>Amphibia</taxon>
        <taxon>Batrachia</taxon>
        <taxon>Anura</taxon>
        <taxon>Pipoidea</taxon>
        <taxon>Pipidae</taxon>
        <taxon>Xenopodinae</taxon>
        <taxon>Xenopus</taxon>
        <taxon>Xenopus</taxon>
    </lineage>
</organism>
<keyword evidence="9" id="KW-1015">Disulfide bond</keyword>
<evidence type="ECO:0000256" key="11">
    <source>
        <dbReference type="ARBA" id="ARBA00023180"/>
    </source>
</evidence>
<dbReference type="AlphaFoldDB" id="A0A1L8FBN2"/>
<dbReference type="PRINTS" id="PR00245">
    <property type="entry name" value="OLFACTORYR"/>
</dbReference>
<dbReference type="InterPro" id="IPR000276">
    <property type="entry name" value="GPCR_Rhodpsn"/>
</dbReference>
<dbReference type="PaxDb" id="8355-A0A1L8FBN2"/>
<dbReference type="InterPro" id="IPR050939">
    <property type="entry name" value="Olfactory_GPCR1"/>
</dbReference>
<gene>
    <name evidence="15" type="primary">LOC108699056</name>
</gene>
<keyword evidence="8" id="KW-0472">Membrane</keyword>
<proteinExistence type="predicted"/>
<dbReference type="OMA" id="ITCYSHI"/>
<dbReference type="RefSeq" id="XP_018086405.2">
    <property type="nucleotide sequence ID" value="XM_018230916.2"/>
</dbReference>
<protein>
    <submittedName>
        <fullName evidence="15">Olfactory receptor 10C1</fullName>
    </submittedName>
</protein>
<keyword evidence="2" id="KW-1003">Cell membrane</keyword>
<dbReference type="GO" id="GO:0004930">
    <property type="term" value="F:G protein-coupled receptor activity"/>
    <property type="evidence" value="ECO:0007669"/>
    <property type="project" value="UniProtKB-KW"/>
</dbReference>
<dbReference type="OrthoDB" id="9975554at2759"/>
<reference evidence="15" key="1">
    <citation type="submission" date="2025-08" db="UniProtKB">
        <authorList>
            <consortium name="RefSeq"/>
        </authorList>
    </citation>
    <scope>IDENTIFICATION</scope>
    <source>
        <strain evidence="15">J_2021</strain>
        <tissue evidence="15">Erythrocytes</tissue>
    </source>
</reference>
<evidence type="ECO:0000256" key="9">
    <source>
        <dbReference type="ARBA" id="ARBA00023157"/>
    </source>
</evidence>
<evidence type="ECO:0000313" key="15">
    <source>
        <dbReference type="RefSeq" id="XP_018086405.2"/>
    </source>
</evidence>
<evidence type="ECO:0000256" key="7">
    <source>
        <dbReference type="ARBA" id="ARBA00023040"/>
    </source>
</evidence>
<dbReference type="GO" id="GO:0005886">
    <property type="term" value="C:plasma membrane"/>
    <property type="evidence" value="ECO:0007669"/>
    <property type="project" value="UniProtKB-SubCell"/>
</dbReference>
<dbReference type="Gene3D" id="1.20.1070.10">
    <property type="entry name" value="Rhodopsin 7-helix transmembrane proteins"/>
    <property type="match status" value="1"/>
</dbReference>
<keyword evidence="7" id="KW-0297">G-protein coupled receptor</keyword>
<dbReference type="PANTHER" id="PTHR24242">
    <property type="entry name" value="G-PROTEIN COUPLED RECEPTOR"/>
    <property type="match status" value="1"/>
</dbReference>
<keyword evidence="3" id="KW-0716">Sensory transduction</keyword>
<name>A0A1L8FBN2_XENLA</name>
<keyword evidence="12" id="KW-0807">Transducer</keyword>
<comment type="subcellular location">
    <subcellularLocation>
        <location evidence="1">Cell membrane</location>
        <topology evidence="1">Multi-pass membrane protein</topology>
    </subcellularLocation>
</comment>
<keyword evidence="10 15" id="KW-0675">Receptor</keyword>
<evidence type="ECO:0000256" key="3">
    <source>
        <dbReference type="ARBA" id="ARBA00022606"/>
    </source>
</evidence>
<keyword evidence="11" id="KW-0325">Glycoprotein</keyword>
<evidence type="ECO:0000256" key="2">
    <source>
        <dbReference type="ARBA" id="ARBA00022475"/>
    </source>
</evidence>
<dbReference type="GeneID" id="108699056"/>
<keyword evidence="5" id="KW-0552">Olfaction</keyword>
<evidence type="ECO:0000256" key="1">
    <source>
        <dbReference type="ARBA" id="ARBA00004651"/>
    </source>
</evidence>
<dbReference type="PANTHER" id="PTHR24242:SF403">
    <property type="entry name" value="OLFACTORY RECEPTOR 5V1-LIKE"/>
    <property type="match status" value="1"/>
</dbReference>
<dbReference type="InterPro" id="IPR017452">
    <property type="entry name" value="GPCR_Rhodpsn_7TM"/>
</dbReference>
<evidence type="ECO:0000256" key="6">
    <source>
        <dbReference type="ARBA" id="ARBA00022989"/>
    </source>
</evidence>
<dbReference type="PROSITE" id="PS50262">
    <property type="entry name" value="G_PROTEIN_RECEP_F1_2"/>
    <property type="match status" value="1"/>
</dbReference>
<dbReference type="Proteomes" id="UP000186698">
    <property type="component" value="Chromosome 8L"/>
</dbReference>
<dbReference type="Pfam" id="PF13853">
    <property type="entry name" value="7tm_4"/>
    <property type="match status" value="1"/>
</dbReference>
<evidence type="ECO:0000256" key="10">
    <source>
        <dbReference type="ARBA" id="ARBA00023170"/>
    </source>
</evidence>
<feature type="domain" description="G-protein coupled receptors family 1 profile" evidence="13">
    <location>
        <begin position="41"/>
        <end position="287"/>
    </location>
</feature>
<evidence type="ECO:0000259" key="13">
    <source>
        <dbReference type="PROSITE" id="PS50262"/>
    </source>
</evidence>
<keyword evidence="14" id="KW-1185">Reference proteome</keyword>
<dbReference type="InterPro" id="IPR000725">
    <property type="entry name" value="Olfact_rcpt"/>
</dbReference>
<dbReference type="FunFam" id="1.20.1070.10:FF:000010">
    <property type="entry name" value="Olfactory receptor"/>
    <property type="match status" value="1"/>
</dbReference>
<keyword evidence="6" id="KW-1133">Transmembrane helix</keyword>
<dbReference type="GO" id="GO:0004984">
    <property type="term" value="F:olfactory receptor activity"/>
    <property type="evidence" value="ECO:0007669"/>
    <property type="project" value="InterPro"/>
</dbReference>
<dbReference type="PRINTS" id="PR00237">
    <property type="entry name" value="GPCRRHODOPSN"/>
</dbReference>
<evidence type="ECO:0000256" key="5">
    <source>
        <dbReference type="ARBA" id="ARBA00022725"/>
    </source>
</evidence>
<accession>A0A1L8FBN2</accession>
<keyword evidence="4" id="KW-0812">Transmembrane</keyword>
<evidence type="ECO:0000313" key="14">
    <source>
        <dbReference type="Proteomes" id="UP000186698"/>
    </source>
</evidence>
<sequence>MESVNRTEVKEFFLLAFSNFHRLQDLFFFVILLMFIVSVTGNFAIILLVKSEPSLHTPMYVFISVFSALEISFVSVTIPKLLANLIAANRSISFIGCFVQLYAFNALGVTECYLLSVMAVDRDLAINNPLRYEAIMSHACCLVLSVFPWIISFVIALIPTVITAKLEFCGPNEIDHFFCDLAPIQNLACSDPFISNISTSIAAVFASLTPFIIVITCYSHIIIAIIKIKNIEGKQKAFSTCSSHLIVAGLFFGTVIIVYIRPKGSHYDKFLALVYTAVIPMLNPFIYSLRNQDMKNAIRKLSILNALFTHRGKR</sequence>
<evidence type="ECO:0000256" key="12">
    <source>
        <dbReference type="ARBA" id="ARBA00023224"/>
    </source>
</evidence>